<dbReference type="Proteomes" id="UP001221757">
    <property type="component" value="Unassembled WGS sequence"/>
</dbReference>
<dbReference type="AlphaFoldDB" id="A0AAD7GFU4"/>
<evidence type="ECO:0000313" key="2">
    <source>
        <dbReference type="Proteomes" id="UP001221757"/>
    </source>
</evidence>
<evidence type="ECO:0000313" key="1">
    <source>
        <dbReference type="EMBL" id="KAJ7692905.1"/>
    </source>
</evidence>
<reference evidence="1" key="1">
    <citation type="submission" date="2023-03" db="EMBL/GenBank/DDBJ databases">
        <title>Massive genome expansion in bonnet fungi (Mycena s.s.) driven by repeated elements and novel gene families across ecological guilds.</title>
        <authorList>
            <consortium name="Lawrence Berkeley National Laboratory"/>
            <person name="Harder C.B."/>
            <person name="Miyauchi S."/>
            <person name="Viragh M."/>
            <person name="Kuo A."/>
            <person name="Thoen E."/>
            <person name="Andreopoulos B."/>
            <person name="Lu D."/>
            <person name="Skrede I."/>
            <person name="Drula E."/>
            <person name="Henrissat B."/>
            <person name="Morin E."/>
            <person name="Kohler A."/>
            <person name="Barry K."/>
            <person name="LaButti K."/>
            <person name="Morin E."/>
            <person name="Salamov A."/>
            <person name="Lipzen A."/>
            <person name="Mereny Z."/>
            <person name="Hegedus B."/>
            <person name="Baldrian P."/>
            <person name="Stursova M."/>
            <person name="Weitz H."/>
            <person name="Taylor A."/>
            <person name="Grigoriev I.V."/>
            <person name="Nagy L.G."/>
            <person name="Martin F."/>
            <person name="Kauserud H."/>
        </authorList>
    </citation>
    <scope>NUCLEOTIDE SEQUENCE</scope>
    <source>
        <strain evidence="1">CBHHK067</strain>
    </source>
</reference>
<protein>
    <submittedName>
        <fullName evidence="1">Uncharacterized protein</fullName>
    </submittedName>
</protein>
<proteinExistence type="predicted"/>
<dbReference type="EMBL" id="JARKIE010000049">
    <property type="protein sequence ID" value="KAJ7692905.1"/>
    <property type="molecule type" value="Genomic_DNA"/>
</dbReference>
<sequence length="188" mass="21423">MTRAGVRFTQYSDAARRASNIPSHRVPKSMRVLLLTDCQAHEYPGQHSQRVRRNTACETVAVGSISVYTHFSNYTIVPGPLWTPLAELTVAAFWSKHPIRRGRTNVYNLKDIRRTMKNSSRTNGHRCTENMEPGCISLFIISGMRRMREVYCSGISSFRAYKLHSTQCLPAKSLTSETVPVERYTRQP</sequence>
<organism evidence="1 2">
    <name type="scientific">Mycena rosella</name>
    <name type="common">Pink bonnet</name>
    <name type="synonym">Agaricus rosellus</name>
    <dbReference type="NCBI Taxonomy" id="1033263"/>
    <lineage>
        <taxon>Eukaryota</taxon>
        <taxon>Fungi</taxon>
        <taxon>Dikarya</taxon>
        <taxon>Basidiomycota</taxon>
        <taxon>Agaricomycotina</taxon>
        <taxon>Agaricomycetes</taxon>
        <taxon>Agaricomycetidae</taxon>
        <taxon>Agaricales</taxon>
        <taxon>Marasmiineae</taxon>
        <taxon>Mycenaceae</taxon>
        <taxon>Mycena</taxon>
    </lineage>
</organism>
<gene>
    <name evidence="1" type="ORF">B0H17DRAFT_1132878</name>
</gene>
<comment type="caution">
    <text evidence="1">The sequence shown here is derived from an EMBL/GenBank/DDBJ whole genome shotgun (WGS) entry which is preliminary data.</text>
</comment>
<accession>A0AAD7GFU4</accession>
<keyword evidence="2" id="KW-1185">Reference proteome</keyword>
<name>A0AAD7GFU4_MYCRO</name>